<dbReference type="PROSITE" id="PS50929">
    <property type="entry name" value="ABC_TM1F"/>
    <property type="match status" value="1"/>
</dbReference>
<evidence type="ECO:0000259" key="8">
    <source>
        <dbReference type="PROSITE" id="PS50893"/>
    </source>
</evidence>
<dbReference type="GO" id="GO:0140359">
    <property type="term" value="F:ABC-type transporter activity"/>
    <property type="evidence" value="ECO:0007669"/>
    <property type="project" value="InterPro"/>
</dbReference>
<dbReference type="PROSITE" id="PS50893">
    <property type="entry name" value="ABC_TRANSPORTER_2"/>
    <property type="match status" value="1"/>
</dbReference>
<dbReference type="AlphaFoldDB" id="A0A5P8JMV1"/>
<evidence type="ECO:0000256" key="1">
    <source>
        <dbReference type="ARBA" id="ARBA00004651"/>
    </source>
</evidence>
<dbReference type="CDD" id="cd07346">
    <property type="entry name" value="ABC_6TM_exporters"/>
    <property type="match status" value="1"/>
</dbReference>
<dbReference type="InterPro" id="IPR003593">
    <property type="entry name" value="AAA+_ATPase"/>
</dbReference>
<evidence type="ECO:0000256" key="6">
    <source>
        <dbReference type="ARBA" id="ARBA00023136"/>
    </source>
</evidence>
<evidence type="ECO:0000313" key="10">
    <source>
        <dbReference type="EMBL" id="QFQ90535.1"/>
    </source>
</evidence>
<evidence type="ECO:0000256" key="2">
    <source>
        <dbReference type="ARBA" id="ARBA00022692"/>
    </source>
</evidence>
<dbReference type="GO" id="GO:0005886">
    <property type="term" value="C:plasma membrane"/>
    <property type="evidence" value="ECO:0007669"/>
    <property type="project" value="UniProtKB-SubCell"/>
</dbReference>
<dbReference type="GO" id="GO:0034040">
    <property type="term" value="F:ATPase-coupled lipid transmembrane transporter activity"/>
    <property type="evidence" value="ECO:0007669"/>
    <property type="project" value="TreeGrafter"/>
</dbReference>
<dbReference type="PANTHER" id="PTHR24221">
    <property type="entry name" value="ATP-BINDING CASSETTE SUB-FAMILY B"/>
    <property type="match status" value="1"/>
</dbReference>
<dbReference type="EMBL" id="CP045068">
    <property type="protein sequence ID" value="QFQ90535.1"/>
    <property type="molecule type" value="Genomic_DNA"/>
</dbReference>
<evidence type="ECO:0000256" key="3">
    <source>
        <dbReference type="ARBA" id="ARBA00022741"/>
    </source>
</evidence>
<evidence type="ECO:0000256" key="5">
    <source>
        <dbReference type="ARBA" id="ARBA00022989"/>
    </source>
</evidence>
<name>A0A5P8JMV1_9LACO</name>
<proteinExistence type="predicted"/>
<dbReference type="InterPro" id="IPR017871">
    <property type="entry name" value="ABC_transporter-like_CS"/>
</dbReference>
<organism evidence="10 11">
    <name type="scientific">Lacticaseibacillus manihotivorans</name>
    <dbReference type="NCBI Taxonomy" id="88233"/>
    <lineage>
        <taxon>Bacteria</taxon>
        <taxon>Bacillati</taxon>
        <taxon>Bacillota</taxon>
        <taxon>Bacilli</taxon>
        <taxon>Lactobacillales</taxon>
        <taxon>Lactobacillaceae</taxon>
        <taxon>Lacticaseibacillus</taxon>
    </lineage>
</organism>
<dbReference type="SUPFAM" id="SSF90123">
    <property type="entry name" value="ABC transporter transmembrane region"/>
    <property type="match status" value="1"/>
</dbReference>
<keyword evidence="5 7" id="KW-1133">Transmembrane helix</keyword>
<keyword evidence="4 10" id="KW-0067">ATP-binding</keyword>
<dbReference type="PANTHER" id="PTHR24221:SF654">
    <property type="entry name" value="ATP-BINDING CASSETTE SUB-FAMILY B MEMBER 6"/>
    <property type="match status" value="1"/>
</dbReference>
<protein>
    <submittedName>
        <fullName evidence="10">ATP-binding cassette domain-containing protein</fullName>
    </submittedName>
</protein>
<dbReference type="Pfam" id="PF00664">
    <property type="entry name" value="ABC_membrane"/>
    <property type="match status" value="1"/>
</dbReference>
<keyword evidence="2 7" id="KW-0812">Transmembrane</keyword>
<dbReference type="InterPro" id="IPR027417">
    <property type="entry name" value="P-loop_NTPase"/>
</dbReference>
<keyword evidence="3" id="KW-0547">Nucleotide-binding</keyword>
<dbReference type="Pfam" id="PF00005">
    <property type="entry name" value="ABC_tran"/>
    <property type="match status" value="1"/>
</dbReference>
<dbReference type="Gene3D" id="3.40.50.300">
    <property type="entry name" value="P-loop containing nucleotide triphosphate hydrolases"/>
    <property type="match status" value="1"/>
</dbReference>
<accession>A0A5P8JMV1</accession>
<dbReference type="Proteomes" id="UP000388452">
    <property type="component" value="Chromosome"/>
</dbReference>
<feature type="transmembrane region" description="Helical" evidence="7">
    <location>
        <begin position="60"/>
        <end position="79"/>
    </location>
</feature>
<dbReference type="SMART" id="SM00382">
    <property type="entry name" value="AAA"/>
    <property type="match status" value="1"/>
</dbReference>
<feature type="domain" description="ABC transmembrane type-1" evidence="9">
    <location>
        <begin position="28"/>
        <end position="308"/>
    </location>
</feature>
<evidence type="ECO:0000259" key="9">
    <source>
        <dbReference type="PROSITE" id="PS50929"/>
    </source>
</evidence>
<evidence type="ECO:0000313" key="11">
    <source>
        <dbReference type="Proteomes" id="UP000388452"/>
    </source>
</evidence>
<dbReference type="InterPro" id="IPR003439">
    <property type="entry name" value="ABC_transporter-like_ATP-bd"/>
</dbReference>
<keyword evidence="6 7" id="KW-0472">Membrane</keyword>
<feature type="transmembrane region" description="Helical" evidence="7">
    <location>
        <begin position="140"/>
        <end position="159"/>
    </location>
</feature>
<feature type="transmembrane region" description="Helical" evidence="7">
    <location>
        <begin position="165"/>
        <end position="183"/>
    </location>
</feature>
<sequence>MAAKSIRGFFYGMNMLKYLFRHPWRLTFAALVSVLAAAVLVAYSYVLQLITDIATGTSRLSFTLAVPAVIIYLVIQALTDGAAEYMNESLPARIGRELRADLFAHYHKLRPLHFHQKQVGQYVAQLTKQVDVVTQSYFHVILRAIYLVSLLIMAVLGTFLINPVITIGVALLSVPALIFPFLVKHWLESAKSEVVNAIEHYTSTVTDMLSGFTTIQYALSTPPFARLHDRQSLAVQKAAIHDQRVQKITSGISDFLGDVMYLGAWLLGAYFVRQGTITLGQLVAFSQLASLFNWPMAMLTELLAEFYGGRKQAQALEVELNSPDDGALTLVHIPHLPASTAFLTLDHVNYEVDEQHLLKDVSLHFAPDQKYLVVGASGSGKTTLMRILLGELIPISGTARLYGQPLTQFNRGIVYHTLGMMTQKPDIFAGSVRDNVTLFDPTPSDVAVTQALRQAGLGAWLSHHDLNDQLTSETPLLSGGEKQRLALSRLLLSDYQFMLFDELTTGLDPHIAAQLQADLFSMAQGFILITHQYDAATFAKADEIIVLANGKVIAQGRLHDDTVMQALRTLNLR</sequence>
<feature type="domain" description="ABC transporter" evidence="8">
    <location>
        <begin position="343"/>
        <end position="572"/>
    </location>
</feature>
<dbReference type="InterPro" id="IPR011527">
    <property type="entry name" value="ABC1_TM_dom"/>
</dbReference>
<evidence type="ECO:0000256" key="4">
    <source>
        <dbReference type="ARBA" id="ARBA00022840"/>
    </source>
</evidence>
<dbReference type="InterPro" id="IPR036640">
    <property type="entry name" value="ABC1_TM_sf"/>
</dbReference>
<dbReference type="InterPro" id="IPR039421">
    <property type="entry name" value="Type_1_exporter"/>
</dbReference>
<dbReference type="GO" id="GO:0016887">
    <property type="term" value="F:ATP hydrolysis activity"/>
    <property type="evidence" value="ECO:0007669"/>
    <property type="project" value="InterPro"/>
</dbReference>
<gene>
    <name evidence="10" type="ORF">LM010_03405</name>
</gene>
<dbReference type="PROSITE" id="PS00211">
    <property type="entry name" value="ABC_TRANSPORTER_1"/>
    <property type="match status" value="1"/>
</dbReference>
<evidence type="ECO:0000256" key="7">
    <source>
        <dbReference type="SAM" id="Phobius"/>
    </source>
</evidence>
<dbReference type="Gene3D" id="1.20.1560.10">
    <property type="entry name" value="ABC transporter type 1, transmembrane domain"/>
    <property type="match status" value="1"/>
</dbReference>
<dbReference type="SUPFAM" id="SSF52540">
    <property type="entry name" value="P-loop containing nucleoside triphosphate hydrolases"/>
    <property type="match status" value="1"/>
</dbReference>
<reference evidence="10 11" key="1">
    <citation type="submission" date="2019-10" db="EMBL/GenBank/DDBJ databases">
        <title>Genome sequencing of Lactobacillus manihotivorans.</title>
        <authorList>
            <person name="Kim K."/>
        </authorList>
    </citation>
    <scope>NUCLEOTIDE SEQUENCE [LARGE SCALE GENOMIC DNA]</scope>
    <source>
        <strain evidence="10 11">LM010</strain>
    </source>
</reference>
<dbReference type="GO" id="GO:0005524">
    <property type="term" value="F:ATP binding"/>
    <property type="evidence" value="ECO:0007669"/>
    <property type="project" value="UniProtKB-KW"/>
</dbReference>
<comment type="subcellular location">
    <subcellularLocation>
        <location evidence="1">Cell membrane</location>
        <topology evidence="1">Multi-pass membrane protein</topology>
    </subcellularLocation>
</comment>